<dbReference type="Proteomes" id="UP001174997">
    <property type="component" value="Unassembled WGS sequence"/>
</dbReference>
<dbReference type="InterPro" id="IPR056884">
    <property type="entry name" value="NPHP3-like_N"/>
</dbReference>
<evidence type="ECO:0000256" key="2">
    <source>
        <dbReference type="SAM" id="MobiDB-lite"/>
    </source>
</evidence>
<gene>
    <name evidence="4" type="ORF">QBC41DRAFT_351210</name>
</gene>
<dbReference type="AlphaFoldDB" id="A0AA40D167"/>
<evidence type="ECO:0000259" key="3">
    <source>
        <dbReference type="Pfam" id="PF24883"/>
    </source>
</evidence>
<dbReference type="EMBL" id="JAULSY010000187">
    <property type="protein sequence ID" value="KAK0659195.1"/>
    <property type="molecule type" value="Genomic_DNA"/>
</dbReference>
<feature type="compositionally biased region" description="Pro residues" evidence="2">
    <location>
        <begin position="448"/>
        <end position="462"/>
    </location>
</feature>
<keyword evidence="1" id="KW-0677">Repeat</keyword>
<keyword evidence="5" id="KW-1185">Reference proteome</keyword>
<organism evidence="4 5">
    <name type="scientific">Cercophora samala</name>
    <dbReference type="NCBI Taxonomy" id="330535"/>
    <lineage>
        <taxon>Eukaryota</taxon>
        <taxon>Fungi</taxon>
        <taxon>Dikarya</taxon>
        <taxon>Ascomycota</taxon>
        <taxon>Pezizomycotina</taxon>
        <taxon>Sordariomycetes</taxon>
        <taxon>Sordariomycetidae</taxon>
        <taxon>Sordariales</taxon>
        <taxon>Lasiosphaeriaceae</taxon>
        <taxon>Cercophora</taxon>
    </lineage>
</organism>
<feature type="compositionally biased region" description="Low complexity" evidence="2">
    <location>
        <begin position="424"/>
        <end position="436"/>
    </location>
</feature>
<dbReference type="PANTHER" id="PTHR40619">
    <property type="entry name" value="FUNGAL STAND N-TERMINAL GOODBYE DOMAIN-CONTAINING PROTEIN"/>
    <property type="match status" value="1"/>
</dbReference>
<name>A0AA40D167_9PEZI</name>
<evidence type="ECO:0000313" key="5">
    <source>
        <dbReference type="Proteomes" id="UP001174997"/>
    </source>
</evidence>
<accession>A0AA40D167</accession>
<protein>
    <recommendedName>
        <fullName evidence="3">Nephrocystin 3-like N-terminal domain-containing protein</fullName>
    </recommendedName>
</protein>
<reference evidence="4" key="1">
    <citation type="submission" date="2023-06" db="EMBL/GenBank/DDBJ databases">
        <title>Genome-scale phylogeny and comparative genomics of the fungal order Sordariales.</title>
        <authorList>
            <consortium name="Lawrence Berkeley National Laboratory"/>
            <person name="Hensen N."/>
            <person name="Bonometti L."/>
            <person name="Westerberg I."/>
            <person name="Brannstrom I.O."/>
            <person name="Guillou S."/>
            <person name="Cros-Aarteil S."/>
            <person name="Calhoun S."/>
            <person name="Haridas S."/>
            <person name="Kuo A."/>
            <person name="Mondo S."/>
            <person name="Pangilinan J."/>
            <person name="Riley R."/>
            <person name="Labutti K."/>
            <person name="Andreopoulos B."/>
            <person name="Lipzen A."/>
            <person name="Chen C."/>
            <person name="Yanf M."/>
            <person name="Daum C."/>
            <person name="Ng V."/>
            <person name="Clum A."/>
            <person name="Steindorff A."/>
            <person name="Ohm R."/>
            <person name="Martin F."/>
            <person name="Silar P."/>
            <person name="Natvig D."/>
            <person name="Lalanne C."/>
            <person name="Gautier V."/>
            <person name="Ament-Velasquez S.L."/>
            <person name="Kruys A."/>
            <person name="Hutchinson M.I."/>
            <person name="Powell A.J."/>
            <person name="Barry K."/>
            <person name="Miller A.N."/>
            <person name="Grigoriev I.V."/>
            <person name="Debuchy R."/>
            <person name="Gladieux P."/>
            <person name="Thoren M.H."/>
            <person name="Johannesson H."/>
        </authorList>
    </citation>
    <scope>NUCLEOTIDE SEQUENCE</scope>
    <source>
        <strain evidence="4">CBS 307.81</strain>
    </source>
</reference>
<dbReference type="PANTHER" id="PTHR40619:SF3">
    <property type="entry name" value="FUNGAL STAND N-TERMINAL GOODBYE DOMAIN-CONTAINING PROTEIN"/>
    <property type="match status" value="1"/>
</dbReference>
<feature type="region of interest" description="Disordered" evidence="2">
    <location>
        <begin position="402"/>
        <end position="463"/>
    </location>
</feature>
<comment type="caution">
    <text evidence="4">The sequence shown here is derived from an EMBL/GenBank/DDBJ whole genome shotgun (WGS) entry which is preliminary data.</text>
</comment>
<evidence type="ECO:0000256" key="1">
    <source>
        <dbReference type="ARBA" id="ARBA00022737"/>
    </source>
</evidence>
<sequence length="727" mass="81832">MAQSSTPFPSLLSQPPSVDFIDNRAYQYHAAFGDSGTRYDATVQQYVAASSRSTAVQGVLAQNDPSNETEGINPTAIEAMKFWSAVFGDAMKDFHRNAEDELPVLVTLECSIRAQRDWKGVYAQLQKAREIYDGTKQGFRGKCKRGWRQVVEHSDLARRVVKLVPDVEYISPVLTVLEVMLEAAQVASEVREQVTTSFDGERLERMFGDIDVFLATFPEDEKIREASIALVVATFVAIEETILFFLSHQIRRGASAVFRGNKYQGSLIEKLNQVQEQSNWLIHQAQNSHISRVREDMQRTLARTWRIEVGIEEVRRDLKHGVQAIQDKVDSNTKVVVEVIEGTGVSLRNTLKEMLDDADTKRRREREQDFAWFQEQLKSQQDQFLRAGHAMLRQLTPSPTYHPLPWSPPLQIEPSYPSRPSTPQPQLAWLPQQQHLSPPFSQSSPMYAPQPQPYHHPLPPHPQSNTLTLLNHLITSLPLPNPDFDLTDLSQVLDSQPLIPLRQRTRAEQAFNSDQFRSWLTSSTSSRLLIHGDFDRAHPPLISGLSFAAATLVETLRERQGQYITLVFFCGLHAEQDDDYSGAVRMLGGFIVQLLRQWPGLVVTEEEVRVVAGGQDMGVEVLGWLLGALVKRVARGVDVFFVVDGVVHYENRYFEEGLLGVLRVVASLVGQDGGPTVKVLVTSPVKTEEVWRLFSDDDDGAVEMLEMEGLPVVSDSYGHGLEFQVRG</sequence>
<proteinExistence type="predicted"/>
<feature type="domain" description="Nephrocystin 3-like N-terminal" evidence="3">
    <location>
        <begin position="509"/>
        <end position="683"/>
    </location>
</feature>
<evidence type="ECO:0000313" key="4">
    <source>
        <dbReference type="EMBL" id="KAK0659195.1"/>
    </source>
</evidence>
<dbReference type="Pfam" id="PF24883">
    <property type="entry name" value="NPHP3_N"/>
    <property type="match status" value="1"/>
</dbReference>